<name>A0A0B2UQU6_TOXCA</name>
<keyword evidence="3" id="KW-1185">Reference proteome</keyword>
<evidence type="ECO:0000313" key="3">
    <source>
        <dbReference type="Proteomes" id="UP000031036"/>
    </source>
</evidence>
<accession>A0A0B2UQU6</accession>
<proteinExistence type="predicted"/>
<dbReference type="Proteomes" id="UP000031036">
    <property type="component" value="Unassembled WGS sequence"/>
</dbReference>
<evidence type="ECO:0000313" key="2">
    <source>
        <dbReference type="EMBL" id="KHN71270.1"/>
    </source>
</evidence>
<organism evidence="2 3">
    <name type="scientific">Toxocara canis</name>
    <name type="common">Canine roundworm</name>
    <dbReference type="NCBI Taxonomy" id="6265"/>
    <lineage>
        <taxon>Eukaryota</taxon>
        <taxon>Metazoa</taxon>
        <taxon>Ecdysozoa</taxon>
        <taxon>Nematoda</taxon>
        <taxon>Chromadorea</taxon>
        <taxon>Rhabditida</taxon>
        <taxon>Spirurina</taxon>
        <taxon>Ascaridomorpha</taxon>
        <taxon>Ascaridoidea</taxon>
        <taxon>Toxocaridae</taxon>
        <taxon>Toxocara</taxon>
    </lineage>
</organism>
<comment type="caution">
    <text evidence="2">The sequence shown here is derived from an EMBL/GenBank/DDBJ whole genome shotgun (WGS) entry which is preliminary data.</text>
</comment>
<protein>
    <submittedName>
        <fullName evidence="2">Uncharacterized protein</fullName>
    </submittedName>
</protein>
<evidence type="ECO:0000256" key="1">
    <source>
        <dbReference type="SAM" id="Coils"/>
    </source>
</evidence>
<gene>
    <name evidence="2" type="ORF">Tcan_00345</name>
</gene>
<dbReference type="EMBL" id="JPKZ01022561">
    <property type="protein sequence ID" value="KHN71270.1"/>
    <property type="molecule type" value="Genomic_DNA"/>
</dbReference>
<keyword evidence="1" id="KW-0175">Coiled coil</keyword>
<sequence length="110" mass="13653">MRLKECRLCWQRKLKKKIVELQSRLDALNSLSTEQRDRVELLARERRLKQENEKMQSHLRKLVGADRREKMRYYSEDAQRKIRLFFLLIDLIRNPMLLNRYPTFQGYFYM</sequence>
<reference evidence="2 3" key="1">
    <citation type="submission" date="2014-11" db="EMBL/GenBank/DDBJ databases">
        <title>Genetic blueprint of the zoonotic pathogen Toxocara canis.</title>
        <authorList>
            <person name="Zhu X.-Q."/>
            <person name="Korhonen P.K."/>
            <person name="Cai H."/>
            <person name="Young N.D."/>
            <person name="Nejsum P."/>
            <person name="von Samson-Himmelstjerna G."/>
            <person name="Boag P.R."/>
            <person name="Tan P."/>
            <person name="Li Q."/>
            <person name="Min J."/>
            <person name="Yang Y."/>
            <person name="Wang X."/>
            <person name="Fang X."/>
            <person name="Hall R.S."/>
            <person name="Hofmann A."/>
            <person name="Sternberg P.W."/>
            <person name="Jex A.R."/>
            <person name="Gasser R.B."/>
        </authorList>
    </citation>
    <scope>NUCLEOTIDE SEQUENCE [LARGE SCALE GENOMIC DNA]</scope>
    <source>
        <strain evidence="2">PN_DK_2014</strain>
    </source>
</reference>
<dbReference type="AlphaFoldDB" id="A0A0B2UQU6"/>
<feature type="coiled-coil region" evidence="1">
    <location>
        <begin position="11"/>
        <end position="68"/>
    </location>
</feature>